<accession>A0A1H1P102</accession>
<evidence type="ECO:0000313" key="2">
    <source>
        <dbReference type="EMBL" id="SDS04887.1"/>
    </source>
</evidence>
<evidence type="ECO:0000256" key="1">
    <source>
        <dbReference type="SAM" id="MobiDB-lite"/>
    </source>
</evidence>
<feature type="region of interest" description="Disordered" evidence="1">
    <location>
        <begin position="1"/>
        <end position="107"/>
    </location>
</feature>
<dbReference type="Proteomes" id="UP000182237">
    <property type="component" value="Chromosome I"/>
</dbReference>
<feature type="compositionally biased region" description="Basic and acidic residues" evidence="1">
    <location>
        <begin position="29"/>
        <end position="51"/>
    </location>
</feature>
<evidence type="ECO:0000313" key="3">
    <source>
        <dbReference type="Proteomes" id="UP000182237"/>
    </source>
</evidence>
<dbReference type="EMBL" id="LT629765">
    <property type="protein sequence ID" value="SDS04887.1"/>
    <property type="molecule type" value="Genomic_DNA"/>
</dbReference>
<feature type="compositionally biased region" description="Basic and acidic residues" evidence="1">
    <location>
        <begin position="1"/>
        <end position="12"/>
    </location>
</feature>
<proteinExistence type="predicted"/>
<dbReference type="AlphaFoldDB" id="A0A1H1P102"/>
<keyword evidence="3" id="KW-1185">Reference proteome</keyword>
<name>A0A1H1P102_9CORY</name>
<protein>
    <submittedName>
        <fullName evidence="2">Uncharacterized protein</fullName>
    </submittedName>
</protein>
<organism evidence="2 3">
    <name type="scientific">Corynebacterium timonense</name>
    <dbReference type="NCBI Taxonomy" id="441500"/>
    <lineage>
        <taxon>Bacteria</taxon>
        <taxon>Bacillati</taxon>
        <taxon>Actinomycetota</taxon>
        <taxon>Actinomycetes</taxon>
        <taxon>Mycobacteriales</taxon>
        <taxon>Corynebacteriaceae</taxon>
        <taxon>Corynebacterium</taxon>
    </lineage>
</organism>
<reference evidence="2 3" key="1">
    <citation type="submission" date="2016-10" db="EMBL/GenBank/DDBJ databases">
        <authorList>
            <person name="de Groot N.N."/>
        </authorList>
    </citation>
    <scope>NUCLEOTIDE SEQUENCE [LARGE SCALE GENOMIC DNA]</scope>
    <source>
        <strain evidence="2 3">DSM 45434</strain>
    </source>
</reference>
<gene>
    <name evidence="2" type="ORF">SAMN04488539_0904</name>
</gene>
<sequence>MKINVADERGVEADSPIAPREGEPPPATRIDDKHDRGYDERDRAQREDDHTAGSAAWPVAEERRRDDGEHHTDGAEDEGDAQDAGVNLGFGAGPLSAMTPAAPLAPP</sequence>
<feature type="compositionally biased region" description="Basic and acidic residues" evidence="1">
    <location>
        <begin position="60"/>
        <end position="74"/>
    </location>
</feature>